<keyword evidence="3" id="KW-1185">Reference proteome</keyword>
<sequence>MHLTDIFRHPVKSLTSERLERTALTVGRGIPEDRRFALAYSSSRVKGSKIDWLSKKNFLVLVRIARLAALHAQFDAQSGVLTISRAAHKVACGDITTALGRAVIEDFFAAFLKQDITGKPKLVEARDISFFDNAKAPISLLNRASVRDLERVVGAAVDPRRFRANLVFESTEPWCERTWIGKTIHIAGARLKITEQIGRCAATSIDPESGEADLNILKSLKRGFNHTQMGVYAEVVEGGEIAPGETLTVETTSGA</sequence>
<dbReference type="SUPFAM" id="SSF50800">
    <property type="entry name" value="PK beta-barrel domain-like"/>
    <property type="match status" value="1"/>
</dbReference>
<protein>
    <recommendedName>
        <fullName evidence="1">MOSC domain-containing protein</fullName>
    </recommendedName>
</protein>
<evidence type="ECO:0000259" key="1">
    <source>
        <dbReference type="PROSITE" id="PS51340"/>
    </source>
</evidence>
<gene>
    <name evidence="2" type="ORF">EDD55_101439</name>
</gene>
<dbReference type="GO" id="GO:0003824">
    <property type="term" value="F:catalytic activity"/>
    <property type="evidence" value="ECO:0007669"/>
    <property type="project" value="InterPro"/>
</dbReference>
<feature type="domain" description="MOSC" evidence="1">
    <location>
        <begin position="97"/>
        <end position="250"/>
    </location>
</feature>
<dbReference type="InterPro" id="IPR005302">
    <property type="entry name" value="MoCF_Sase_C"/>
</dbReference>
<dbReference type="PROSITE" id="PS51340">
    <property type="entry name" value="MOSC"/>
    <property type="match status" value="1"/>
</dbReference>
<dbReference type="GO" id="GO:0030170">
    <property type="term" value="F:pyridoxal phosphate binding"/>
    <property type="evidence" value="ECO:0007669"/>
    <property type="project" value="InterPro"/>
</dbReference>
<dbReference type="AlphaFoldDB" id="A0A4R3JHW0"/>
<dbReference type="InterPro" id="IPR011037">
    <property type="entry name" value="Pyrv_Knase-like_insert_dom_sf"/>
</dbReference>
<evidence type="ECO:0000313" key="3">
    <source>
        <dbReference type="Proteomes" id="UP000295304"/>
    </source>
</evidence>
<proteinExistence type="predicted"/>
<dbReference type="Pfam" id="PF03476">
    <property type="entry name" value="MOSC_N"/>
    <property type="match status" value="1"/>
</dbReference>
<evidence type="ECO:0000313" key="2">
    <source>
        <dbReference type="EMBL" id="TCS65105.1"/>
    </source>
</evidence>
<dbReference type="GO" id="GO:0030151">
    <property type="term" value="F:molybdenum ion binding"/>
    <property type="evidence" value="ECO:0007669"/>
    <property type="project" value="InterPro"/>
</dbReference>
<name>A0A4R3JHW0_9PROT</name>
<dbReference type="Proteomes" id="UP000295304">
    <property type="component" value="Unassembled WGS sequence"/>
</dbReference>
<dbReference type="InterPro" id="IPR005303">
    <property type="entry name" value="MOCOS_middle"/>
</dbReference>
<accession>A0A4R3JHW0</accession>
<dbReference type="EMBL" id="SLZW01000001">
    <property type="protein sequence ID" value="TCS65105.1"/>
    <property type="molecule type" value="Genomic_DNA"/>
</dbReference>
<organism evidence="2 3">
    <name type="scientific">Varunaivibrio sulfuroxidans</name>
    <dbReference type="NCBI Taxonomy" id="1773489"/>
    <lineage>
        <taxon>Bacteria</taxon>
        <taxon>Pseudomonadati</taxon>
        <taxon>Pseudomonadota</taxon>
        <taxon>Alphaproteobacteria</taxon>
        <taxon>Rhodospirillales</taxon>
        <taxon>Magnetovibrionaceae</taxon>
        <taxon>Varunaivibrio</taxon>
    </lineage>
</organism>
<comment type="caution">
    <text evidence="2">The sequence shown here is derived from an EMBL/GenBank/DDBJ whole genome shotgun (WGS) entry which is preliminary data.</text>
</comment>
<dbReference type="Pfam" id="PF03473">
    <property type="entry name" value="MOSC"/>
    <property type="match status" value="1"/>
</dbReference>
<dbReference type="OrthoDB" id="581532at2"/>
<dbReference type="RefSeq" id="WP_132937817.1">
    <property type="nucleotide sequence ID" value="NZ_CP119676.1"/>
</dbReference>
<dbReference type="Gene3D" id="2.40.33.20">
    <property type="entry name" value="PK beta-barrel domain-like"/>
    <property type="match status" value="1"/>
</dbReference>
<reference evidence="2 3" key="1">
    <citation type="submission" date="2019-03" db="EMBL/GenBank/DDBJ databases">
        <title>Genomic Encyclopedia of Type Strains, Phase IV (KMG-IV): sequencing the most valuable type-strain genomes for metagenomic binning, comparative biology and taxonomic classification.</title>
        <authorList>
            <person name="Goeker M."/>
        </authorList>
    </citation>
    <scope>NUCLEOTIDE SEQUENCE [LARGE SCALE GENOMIC DNA]</scope>
    <source>
        <strain evidence="2 3">DSM 101688</strain>
    </source>
</reference>